<dbReference type="CDD" id="cd19120">
    <property type="entry name" value="AKR_AKR3C2-3"/>
    <property type="match status" value="1"/>
</dbReference>
<dbReference type="InterPro" id="IPR044494">
    <property type="entry name" value="AKR3C2/3"/>
</dbReference>
<feature type="active site" description="Proton donor" evidence="4">
    <location>
        <position position="55"/>
    </location>
</feature>
<organism evidence="8 9">
    <name type="scientific">Botryobasidium botryosum (strain FD-172 SS1)</name>
    <dbReference type="NCBI Taxonomy" id="930990"/>
    <lineage>
        <taxon>Eukaryota</taxon>
        <taxon>Fungi</taxon>
        <taxon>Dikarya</taxon>
        <taxon>Basidiomycota</taxon>
        <taxon>Agaricomycotina</taxon>
        <taxon>Agaricomycetes</taxon>
        <taxon>Cantharellales</taxon>
        <taxon>Botryobasidiaceae</taxon>
        <taxon>Botryobasidium</taxon>
    </lineage>
</organism>
<dbReference type="SUPFAM" id="SSF51430">
    <property type="entry name" value="NAD(P)-linked oxidoreductase"/>
    <property type="match status" value="1"/>
</dbReference>
<protein>
    <recommendedName>
        <fullName evidence="7">NADP-dependent oxidoreductase domain-containing protein</fullName>
    </recommendedName>
</protein>
<dbReference type="InterPro" id="IPR023210">
    <property type="entry name" value="NADP_OxRdtase_dom"/>
</dbReference>
<dbReference type="GO" id="GO:0016616">
    <property type="term" value="F:oxidoreductase activity, acting on the CH-OH group of donors, NAD or NADP as acceptor"/>
    <property type="evidence" value="ECO:0007669"/>
    <property type="project" value="UniProtKB-ARBA"/>
</dbReference>
<evidence type="ECO:0000256" key="3">
    <source>
        <dbReference type="ARBA" id="ARBA00023002"/>
    </source>
</evidence>
<evidence type="ECO:0000256" key="5">
    <source>
        <dbReference type="PIRSR" id="PIRSR000097-2"/>
    </source>
</evidence>
<dbReference type="OrthoDB" id="416253at2759"/>
<accession>A0A067MRM6</accession>
<dbReference type="PIRSF" id="PIRSF000097">
    <property type="entry name" value="AKR"/>
    <property type="match status" value="1"/>
</dbReference>
<dbReference type="HOGENOM" id="CLU_023205_0_3_1"/>
<dbReference type="FunFam" id="3.20.20.100:FF:000002">
    <property type="entry name" value="2,5-diketo-D-gluconic acid reductase A"/>
    <property type="match status" value="1"/>
</dbReference>
<dbReference type="PANTHER" id="PTHR43827:SF3">
    <property type="entry name" value="NADP-DEPENDENT OXIDOREDUCTASE DOMAIN-CONTAINING PROTEIN"/>
    <property type="match status" value="1"/>
</dbReference>
<sequence>MAPPDYTFSNGDKIPAIAFGAALAQPPKEYDQHVEDFVKLAIKNGYRHLDGAEVYGTERETGGALKAFPDIPRSEFFLTSKVHPKMGIKNKDIEGALRKSLKALQTDYVDLYLIHNPFFEPEGFNLAEAWAEMESLKAKGLARHIGISNFQPRTIERLLRTAKETPEVNQIEYHPFIIDEDETIEFGRKHGILTAAYSPLTPVGHRPDTALVPVLDSIAEKHKVTPAQVLLRWQLQQGIVAVTKSTQDERQKVQLDVESFTLDESEMKLIKEEGAKDPFRNFGWGTGRKEYDIDKLV</sequence>
<evidence type="ECO:0000256" key="2">
    <source>
        <dbReference type="ARBA" id="ARBA00022857"/>
    </source>
</evidence>
<feature type="site" description="Lowers pKa of active site Tyr" evidence="6">
    <location>
        <position position="81"/>
    </location>
</feature>
<evidence type="ECO:0000256" key="6">
    <source>
        <dbReference type="PIRSR" id="PIRSR000097-3"/>
    </source>
</evidence>
<dbReference type="InterPro" id="IPR036812">
    <property type="entry name" value="NAD(P)_OxRdtase_dom_sf"/>
</dbReference>
<feature type="domain" description="NADP-dependent oxidoreductase" evidence="7">
    <location>
        <begin position="17"/>
        <end position="272"/>
    </location>
</feature>
<dbReference type="PROSITE" id="PS00062">
    <property type="entry name" value="ALDOKETO_REDUCTASE_2"/>
    <property type="match status" value="1"/>
</dbReference>
<keyword evidence="9" id="KW-1185">Reference proteome</keyword>
<evidence type="ECO:0000313" key="9">
    <source>
        <dbReference type="Proteomes" id="UP000027195"/>
    </source>
</evidence>
<keyword evidence="3" id="KW-0560">Oxidoreductase</keyword>
<reference evidence="9" key="1">
    <citation type="journal article" date="2014" name="Proc. Natl. Acad. Sci. U.S.A.">
        <title>Extensive sampling of basidiomycete genomes demonstrates inadequacy of the white-rot/brown-rot paradigm for wood decay fungi.</title>
        <authorList>
            <person name="Riley R."/>
            <person name="Salamov A.A."/>
            <person name="Brown D.W."/>
            <person name="Nagy L.G."/>
            <person name="Floudas D."/>
            <person name="Held B.W."/>
            <person name="Levasseur A."/>
            <person name="Lombard V."/>
            <person name="Morin E."/>
            <person name="Otillar R."/>
            <person name="Lindquist E.A."/>
            <person name="Sun H."/>
            <person name="LaButti K.M."/>
            <person name="Schmutz J."/>
            <person name="Jabbour D."/>
            <person name="Luo H."/>
            <person name="Baker S.E."/>
            <person name="Pisabarro A.G."/>
            <person name="Walton J.D."/>
            <person name="Blanchette R.A."/>
            <person name="Henrissat B."/>
            <person name="Martin F."/>
            <person name="Cullen D."/>
            <person name="Hibbett D.S."/>
            <person name="Grigoriev I.V."/>
        </authorList>
    </citation>
    <scope>NUCLEOTIDE SEQUENCE [LARGE SCALE GENOMIC DNA]</scope>
    <source>
        <strain evidence="9">FD-172 SS1</strain>
    </source>
</reference>
<dbReference type="PRINTS" id="PR00069">
    <property type="entry name" value="ALDKETRDTASE"/>
</dbReference>
<keyword evidence="2" id="KW-0521">NADP</keyword>
<dbReference type="Gene3D" id="3.20.20.100">
    <property type="entry name" value="NADP-dependent oxidoreductase domain"/>
    <property type="match status" value="1"/>
</dbReference>
<evidence type="ECO:0000259" key="7">
    <source>
        <dbReference type="Pfam" id="PF00248"/>
    </source>
</evidence>
<dbReference type="InterPro" id="IPR020471">
    <property type="entry name" value="AKR"/>
</dbReference>
<dbReference type="InParanoid" id="A0A067MRM6"/>
<evidence type="ECO:0000256" key="1">
    <source>
        <dbReference type="ARBA" id="ARBA00007905"/>
    </source>
</evidence>
<gene>
    <name evidence="8" type="ORF">BOTBODRAFT_171236</name>
</gene>
<evidence type="ECO:0000256" key="4">
    <source>
        <dbReference type="PIRSR" id="PIRSR000097-1"/>
    </source>
</evidence>
<dbReference type="EMBL" id="KL198021">
    <property type="protein sequence ID" value="KDQ18383.1"/>
    <property type="molecule type" value="Genomic_DNA"/>
</dbReference>
<comment type="similarity">
    <text evidence="1">Belongs to the aldo/keto reductase family.</text>
</comment>
<feature type="binding site" evidence="5">
    <location>
        <position position="115"/>
    </location>
    <ligand>
        <name>substrate</name>
    </ligand>
</feature>
<proteinExistence type="inferred from homology"/>
<evidence type="ECO:0000313" key="8">
    <source>
        <dbReference type="EMBL" id="KDQ18383.1"/>
    </source>
</evidence>
<dbReference type="Proteomes" id="UP000027195">
    <property type="component" value="Unassembled WGS sequence"/>
</dbReference>
<dbReference type="STRING" id="930990.A0A067MRM6"/>
<dbReference type="InterPro" id="IPR018170">
    <property type="entry name" value="Aldo/ket_reductase_CS"/>
</dbReference>
<dbReference type="AlphaFoldDB" id="A0A067MRM6"/>
<dbReference type="PANTHER" id="PTHR43827">
    <property type="entry name" value="2,5-DIKETO-D-GLUCONIC ACID REDUCTASE"/>
    <property type="match status" value="1"/>
</dbReference>
<dbReference type="GO" id="GO:0016652">
    <property type="term" value="F:oxidoreductase activity, acting on NAD(P)H as acceptor"/>
    <property type="evidence" value="ECO:0007669"/>
    <property type="project" value="InterPro"/>
</dbReference>
<name>A0A067MRM6_BOTB1</name>
<dbReference type="Pfam" id="PF00248">
    <property type="entry name" value="Aldo_ket_red"/>
    <property type="match status" value="1"/>
</dbReference>